<dbReference type="RefSeq" id="WP_067812606.1">
    <property type="nucleotide sequence ID" value="NZ_BAAALP010000006.1"/>
</dbReference>
<keyword evidence="3" id="KW-1185">Reference proteome</keyword>
<feature type="chain" id="PRO_5038517533" description="Lipoprotein" evidence="1">
    <location>
        <begin position="21"/>
        <end position="97"/>
    </location>
</feature>
<name>A0A7W3QIU4_ACTNM</name>
<gene>
    <name evidence="2" type="ORF">HNR61_000407</name>
</gene>
<dbReference type="PROSITE" id="PS51257">
    <property type="entry name" value="PROKAR_LIPOPROTEIN"/>
    <property type="match status" value="1"/>
</dbReference>
<sequence length="97" mass="10164">MLKRAVLGTAALLLAASGLAACGRAAADAKQGECLDGGGMMADLNKIKIVDCASPDAKYQVSAVLPPNQKDKCPKDGMFTFSWQVNDSTMCVKSVKR</sequence>
<evidence type="ECO:0000313" key="2">
    <source>
        <dbReference type="EMBL" id="MBA8948809.1"/>
    </source>
</evidence>
<dbReference type="EMBL" id="JACJIA010000001">
    <property type="protein sequence ID" value="MBA8948809.1"/>
    <property type="molecule type" value="Genomic_DNA"/>
</dbReference>
<accession>A0A7W3QIU4</accession>
<proteinExistence type="predicted"/>
<dbReference type="Proteomes" id="UP000572680">
    <property type="component" value="Unassembled WGS sequence"/>
</dbReference>
<organism evidence="2 3">
    <name type="scientific">Actinomadura namibiensis</name>
    <dbReference type="NCBI Taxonomy" id="182080"/>
    <lineage>
        <taxon>Bacteria</taxon>
        <taxon>Bacillati</taxon>
        <taxon>Actinomycetota</taxon>
        <taxon>Actinomycetes</taxon>
        <taxon>Streptosporangiales</taxon>
        <taxon>Thermomonosporaceae</taxon>
        <taxon>Actinomadura</taxon>
    </lineage>
</organism>
<evidence type="ECO:0008006" key="4">
    <source>
        <dbReference type="Google" id="ProtNLM"/>
    </source>
</evidence>
<protein>
    <recommendedName>
        <fullName evidence="4">Lipoprotein</fullName>
    </recommendedName>
</protein>
<feature type="signal peptide" evidence="1">
    <location>
        <begin position="1"/>
        <end position="20"/>
    </location>
</feature>
<comment type="caution">
    <text evidence="2">The sequence shown here is derived from an EMBL/GenBank/DDBJ whole genome shotgun (WGS) entry which is preliminary data.</text>
</comment>
<evidence type="ECO:0000313" key="3">
    <source>
        <dbReference type="Proteomes" id="UP000572680"/>
    </source>
</evidence>
<evidence type="ECO:0000256" key="1">
    <source>
        <dbReference type="SAM" id="SignalP"/>
    </source>
</evidence>
<reference evidence="2 3" key="1">
    <citation type="submission" date="2020-08" db="EMBL/GenBank/DDBJ databases">
        <title>Genomic Encyclopedia of Type Strains, Phase IV (KMG-IV): sequencing the most valuable type-strain genomes for metagenomic binning, comparative biology and taxonomic classification.</title>
        <authorList>
            <person name="Goeker M."/>
        </authorList>
    </citation>
    <scope>NUCLEOTIDE SEQUENCE [LARGE SCALE GENOMIC DNA]</scope>
    <source>
        <strain evidence="2 3">DSM 44197</strain>
    </source>
</reference>
<dbReference type="AlphaFoldDB" id="A0A7W3QIU4"/>
<keyword evidence="1" id="KW-0732">Signal</keyword>